<dbReference type="AlphaFoldDB" id="A0AA95EUK1"/>
<evidence type="ECO:0000313" key="5">
    <source>
        <dbReference type="EMBL" id="WEK53326.1"/>
    </source>
</evidence>
<keyword evidence="6" id="KW-1185">Reference proteome</keyword>
<feature type="domain" description="Phage capsid-like C-terminal" evidence="4">
    <location>
        <begin position="105"/>
        <end position="382"/>
    </location>
</feature>
<evidence type="ECO:0000256" key="3">
    <source>
        <dbReference type="SAM" id="MobiDB-lite"/>
    </source>
</evidence>
<comment type="subcellular location">
    <subcellularLocation>
        <location evidence="1">Virion</location>
    </subcellularLocation>
</comment>
<evidence type="ECO:0000313" key="6">
    <source>
        <dbReference type="Proteomes" id="UP001178662"/>
    </source>
</evidence>
<proteinExistence type="predicted"/>
<dbReference type="Pfam" id="PF05065">
    <property type="entry name" value="Phage_capsid"/>
    <property type="match status" value="1"/>
</dbReference>
<dbReference type="InterPro" id="IPR054612">
    <property type="entry name" value="Phage_capsid-like_C"/>
</dbReference>
<reference evidence="5" key="1">
    <citation type="submission" date="2023-03" db="EMBL/GenBank/DDBJ databases">
        <title>Andean soil-derived lignocellulolytic bacterial consortium as a source of novel taxa and putative plastic-active enzymes.</title>
        <authorList>
            <person name="Diaz-Garcia L."/>
            <person name="Chuvochina M."/>
            <person name="Feuerriegel G."/>
            <person name="Bunk B."/>
            <person name="Sproer C."/>
            <person name="Streit W.R."/>
            <person name="Rodriguez L.M."/>
            <person name="Overmann J."/>
            <person name="Jimenez D.J."/>
        </authorList>
    </citation>
    <scope>NUCLEOTIDE SEQUENCE</scope>
    <source>
        <strain evidence="5">MAG 2441</strain>
    </source>
</reference>
<evidence type="ECO:0000256" key="1">
    <source>
        <dbReference type="ARBA" id="ARBA00004328"/>
    </source>
</evidence>
<organism evidence="5 6">
    <name type="scientific">Candidatus Cohnella colombiensis</name>
    <dbReference type="NCBI Taxonomy" id="3121368"/>
    <lineage>
        <taxon>Bacteria</taxon>
        <taxon>Bacillati</taxon>
        <taxon>Bacillota</taxon>
        <taxon>Bacilli</taxon>
        <taxon>Bacillales</taxon>
        <taxon>Paenibacillaceae</taxon>
        <taxon>Cohnella</taxon>
    </lineage>
</organism>
<evidence type="ECO:0000259" key="4">
    <source>
        <dbReference type="Pfam" id="PF05065"/>
    </source>
</evidence>
<feature type="region of interest" description="Disordered" evidence="3">
    <location>
        <begin position="73"/>
        <end position="95"/>
    </location>
</feature>
<sequence>MTRLQQIEARMLEIRGLLEGDGEVNLDELETELRTLETEKKDLGARERRKAVAAGITAGDIETRHVDTFVPEHTPDPAKEARKAAEERGKALKENRSVTVGSSSVILPKHQASDIRPTFNEVSGLIDMVTHKPLLGGESFQQPYLKGYGIGDNTAEGADYATAEPVFGYADINKSKVTAYAEDSEEVQKLPAADYDAEVMKGVTIASRKKITREILIGDGATNHLAGIFSTAANAIDAATDKTISAIDETTLDEIVFSFGGDEDVEDVAVLILNKKDLKAFVTLRTDEGERVYDVKTNGNTGTIDGVPYIINSACKAISDTAVAAGQYSMAYGPLSNYMLTIFSDVDVQRSTDFKFKQGMIAHRSSVFVGGNVISKNGFLRVKKG</sequence>
<protein>
    <submittedName>
        <fullName evidence="5">Phage major capsid protein</fullName>
    </submittedName>
</protein>
<dbReference type="SUPFAM" id="SSF56563">
    <property type="entry name" value="Major capsid protein gp5"/>
    <property type="match status" value="1"/>
</dbReference>
<name>A0AA95EUK1_9BACL</name>
<evidence type="ECO:0000256" key="2">
    <source>
        <dbReference type="SAM" id="Coils"/>
    </source>
</evidence>
<gene>
    <name evidence="5" type="ORF">P0Y55_12090</name>
</gene>
<dbReference type="NCBIfam" id="TIGR01554">
    <property type="entry name" value="major_cap_HK97"/>
    <property type="match status" value="1"/>
</dbReference>
<dbReference type="EMBL" id="CP119317">
    <property type="protein sequence ID" value="WEK53326.1"/>
    <property type="molecule type" value="Genomic_DNA"/>
</dbReference>
<feature type="coiled-coil region" evidence="2">
    <location>
        <begin position="19"/>
        <end position="46"/>
    </location>
</feature>
<dbReference type="InterPro" id="IPR024455">
    <property type="entry name" value="Phage_capsid"/>
</dbReference>
<accession>A0AA95EUK1</accession>
<dbReference type="Proteomes" id="UP001178662">
    <property type="component" value="Chromosome"/>
</dbReference>
<keyword evidence="2" id="KW-0175">Coiled coil</keyword>